<dbReference type="AlphaFoldDB" id="A0A7S8HFV0"/>
<gene>
    <name evidence="1" type="ORF">G8O30_09155</name>
</gene>
<dbReference type="Proteomes" id="UP000593626">
    <property type="component" value="Chromosome"/>
</dbReference>
<name>A0A7S8HFV0_9BACI</name>
<dbReference type="RefSeq" id="WP_239671790.1">
    <property type="nucleotide sequence ID" value="NZ_CP049742.1"/>
</dbReference>
<organism evidence="1 2">
    <name type="scientific">Mangrovibacillus cuniculi</name>
    <dbReference type="NCBI Taxonomy" id="2593652"/>
    <lineage>
        <taxon>Bacteria</taxon>
        <taxon>Bacillati</taxon>
        <taxon>Bacillota</taxon>
        <taxon>Bacilli</taxon>
        <taxon>Bacillales</taxon>
        <taxon>Bacillaceae</taxon>
        <taxon>Mangrovibacillus</taxon>
    </lineage>
</organism>
<evidence type="ECO:0000313" key="1">
    <source>
        <dbReference type="EMBL" id="QPC47122.1"/>
    </source>
</evidence>
<sequence length="108" mass="13102">MLYHLDLLFLEINLQGKWIEVGPVDMFDFVEDEEVYFNPRKEIVQFLLIHKDEQPKIRLKHVIYSERGIDFITYNQFSKWGIRRGVTKVYASNPRMTYKKEVIMPEYL</sequence>
<reference evidence="1 2" key="1">
    <citation type="submission" date="2019-07" db="EMBL/GenBank/DDBJ databases">
        <title>Genome sequence of 2 isolates from Red Sea Mangroves.</title>
        <authorList>
            <person name="Sefrji F."/>
            <person name="Michoud G."/>
            <person name="Merlino G."/>
            <person name="Daffonchio D."/>
        </authorList>
    </citation>
    <scope>NUCLEOTIDE SEQUENCE [LARGE SCALE GENOMIC DNA]</scope>
    <source>
        <strain evidence="1 2">R1DC41</strain>
    </source>
</reference>
<dbReference type="KEGG" id="mcui:G8O30_09155"/>
<accession>A0A7S8HFV0</accession>
<evidence type="ECO:0000313" key="2">
    <source>
        <dbReference type="Proteomes" id="UP000593626"/>
    </source>
</evidence>
<protein>
    <submittedName>
        <fullName evidence="1">Uncharacterized protein</fullName>
    </submittedName>
</protein>
<keyword evidence="2" id="KW-1185">Reference proteome</keyword>
<proteinExistence type="predicted"/>
<dbReference type="EMBL" id="CP049742">
    <property type="protein sequence ID" value="QPC47122.1"/>
    <property type="molecule type" value="Genomic_DNA"/>
</dbReference>